<dbReference type="EMBL" id="HBUF01277698">
    <property type="protein sequence ID" value="CAG6686659.1"/>
    <property type="molecule type" value="Transcribed_RNA"/>
</dbReference>
<proteinExistence type="predicted"/>
<feature type="signal peptide" evidence="1">
    <location>
        <begin position="1"/>
        <end position="20"/>
    </location>
</feature>
<sequence>MNFLCLGCLWLATLLSVTSSQDTDKRAPKPNAFAAMRGKKDFDYDTSFYYDKRVPMGFAGVRGKKLSDDFSSYYETKRAPLRSFFAVKGKRELLNPDLSGLLDDIQVPDMDKRAPARFFGMRGKKGPSSQSFFGMRGKKDQDLLTEPYWYSRAGYSDDLSQLLNALNAADLSGRAKRDVSGFSDNILSENSIDSRPFSQQALDN</sequence>
<reference evidence="2" key="1">
    <citation type="submission" date="2021-05" db="EMBL/GenBank/DDBJ databases">
        <authorList>
            <person name="Alioto T."/>
            <person name="Alioto T."/>
            <person name="Gomez Garrido J."/>
        </authorList>
    </citation>
    <scope>NUCLEOTIDE SEQUENCE</scope>
</reference>
<protein>
    <submittedName>
        <fullName evidence="2">Tachykinins</fullName>
    </submittedName>
</protein>
<feature type="chain" id="PRO_5034848702" evidence="1">
    <location>
        <begin position="21"/>
        <end position="204"/>
    </location>
</feature>
<evidence type="ECO:0000313" key="2">
    <source>
        <dbReference type="EMBL" id="CAG6686659.1"/>
    </source>
</evidence>
<name>A0A8D8X9D2_9HEMI</name>
<evidence type="ECO:0000256" key="1">
    <source>
        <dbReference type="SAM" id="SignalP"/>
    </source>
</evidence>
<organism evidence="2">
    <name type="scientific">Cacopsylla melanoneura</name>
    <dbReference type="NCBI Taxonomy" id="428564"/>
    <lineage>
        <taxon>Eukaryota</taxon>
        <taxon>Metazoa</taxon>
        <taxon>Ecdysozoa</taxon>
        <taxon>Arthropoda</taxon>
        <taxon>Hexapoda</taxon>
        <taxon>Insecta</taxon>
        <taxon>Pterygota</taxon>
        <taxon>Neoptera</taxon>
        <taxon>Paraneoptera</taxon>
        <taxon>Hemiptera</taxon>
        <taxon>Sternorrhyncha</taxon>
        <taxon>Psylloidea</taxon>
        <taxon>Psyllidae</taxon>
        <taxon>Psyllinae</taxon>
        <taxon>Cacopsylla</taxon>
    </lineage>
</organism>
<accession>A0A8D8X9D2</accession>
<dbReference type="AlphaFoldDB" id="A0A8D8X9D2"/>
<keyword evidence="1" id="KW-0732">Signal</keyword>